<dbReference type="AlphaFoldDB" id="A0A1C7MGA0"/>
<evidence type="ECO:0000256" key="1">
    <source>
        <dbReference type="SAM" id="MobiDB-lite"/>
    </source>
</evidence>
<keyword evidence="3" id="KW-1185">Reference proteome</keyword>
<gene>
    <name evidence="2" type="ORF">A0H81_04768</name>
</gene>
<dbReference type="EMBL" id="LUGG01000004">
    <property type="protein sequence ID" value="OBZ75376.1"/>
    <property type="molecule type" value="Genomic_DNA"/>
</dbReference>
<dbReference type="Proteomes" id="UP000092993">
    <property type="component" value="Unassembled WGS sequence"/>
</dbReference>
<feature type="compositionally biased region" description="Basic residues" evidence="1">
    <location>
        <begin position="124"/>
        <end position="136"/>
    </location>
</feature>
<protein>
    <submittedName>
        <fullName evidence="2">Uncharacterized protein</fullName>
    </submittedName>
</protein>
<comment type="caution">
    <text evidence="2">The sequence shown here is derived from an EMBL/GenBank/DDBJ whole genome shotgun (WGS) entry which is preliminary data.</text>
</comment>
<feature type="region of interest" description="Disordered" evidence="1">
    <location>
        <begin position="33"/>
        <end position="52"/>
    </location>
</feature>
<sequence length="218" mass="24024">MGRRQTVPIIAEPPREYRNEQGWIRLGINTQRTTDIPEELTPPGPSPLSRSPTSTLLRLAVQREASAAPSWTRCSRTSNGPTPMKWHSEKRWTATACEPSQTHTERRLPTSANALEMPSSWPRTSRRRGLVRRAHGPVRRRRPVASCLPDAKAYAISASAHVRNAGVHGARIRGTPRSSGLRAECGGCMVVISGCRAMVCACSEQRMPAFLVLVLIDT</sequence>
<evidence type="ECO:0000313" key="2">
    <source>
        <dbReference type="EMBL" id="OBZ75376.1"/>
    </source>
</evidence>
<proteinExistence type="predicted"/>
<organism evidence="2 3">
    <name type="scientific">Grifola frondosa</name>
    <name type="common">Maitake</name>
    <name type="synonym">Polyporus frondosus</name>
    <dbReference type="NCBI Taxonomy" id="5627"/>
    <lineage>
        <taxon>Eukaryota</taxon>
        <taxon>Fungi</taxon>
        <taxon>Dikarya</taxon>
        <taxon>Basidiomycota</taxon>
        <taxon>Agaricomycotina</taxon>
        <taxon>Agaricomycetes</taxon>
        <taxon>Polyporales</taxon>
        <taxon>Grifolaceae</taxon>
        <taxon>Grifola</taxon>
    </lineage>
</organism>
<feature type="region of interest" description="Disordered" evidence="1">
    <location>
        <begin position="115"/>
        <end position="136"/>
    </location>
</feature>
<name>A0A1C7MGA0_GRIFR</name>
<reference evidence="2 3" key="1">
    <citation type="submission" date="2016-03" db="EMBL/GenBank/DDBJ databases">
        <title>Whole genome sequencing of Grifola frondosa 9006-11.</title>
        <authorList>
            <person name="Min B."/>
            <person name="Park H."/>
            <person name="Kim J.-G."/>
            <person name="Cho H."/>
            <person name="Oh Y.-L."/>
            <person name="Kong W.-S."/>
            <person name="Choi I.-G."/>
        </authorList>
    </citation>
    <scope>NUCLEOTIDE SEQUENCE [LARGE SCALE GENOMIC DNA]</scope>
    <source>
        <strain evidence="2 3">9006-11</strain>
    </source>
</reference>
<accession>A0A1C7MGA0</accession>
<evidence type="ECO:0000313" key="3">
    <source>
        <dbReference type="Proteomes" id="UP000092993"/>
    </source>
</evidence>